<feature type="domain" description="ABC transporter" evidence="8">
    <location>
        <begin position="245"/>
        <end position="503"/>
    </location>
</feature>
<dbReference type="AlphaFoldDB" id="C3KP92"/>
<evidence type="ECO:0000256" key="1">
    <source>
        <dbReference type="ARBA" id="ARBA00005417"/>
    </source>
</evidence>
<dbReference type="RefSeq" id="WP_012706499.1">
    <property type="nucleotide sequence ID" value="NC_012586.1"/>
</dbReference>
<dbReference type="CDD" id="cd03216">
    <property type="entry name" value="ABC_Carb_Monos_I"/>
    <property type="match status" value="1"/>
</dbReference>
<evidence type="ECO:0000259" key="8">
    <source>
        <dbReference type="PROSITE" id="PS50893"/>
    </source>
</evidence>
<dbReference type="SMART" id="SM00382">
    <property type="entry name" value="AAA"/>
    <property type="match status" value="2"/>
</dbReference>
<keyword evidence="6 9" id="KW-0067">ATP-binding</keyword>
<dbReference type="InterPro" id="IPR017871">
    <property type="entry name" value="ABC_transporter-like_CS"/>
</dbReference>
<dbReference type="Pfam" id="PF00005">
    <property type="entry name" value="ABC_tran"/>
    <property type="match status" value="2"/>
</dbReference>
<dbReference type="GO" id="GO:0016887">
    <property type="term" value="F:ATP hydrolysis activity"/>
    <property type="evidence" value="ECO:0007669"/>
    <property type="project" value="InterPro"/>
</dbReference>
<dbReference type="CDD" id="cd03215">
    <property type="entry name" value="ABC_Carb_Monos_II"/>
    <property type="match status" value="1"/>
</dbReference>
<dbReference type="KEGG" id="rhi:NGR_b04370"/>
<dbReference type="InterPro" id="IPR003593">
    <property type="entry name" value="AAA+_ATPase"/>
</dbReference>
<dbReference type="HOGENOM" id="CLU_000604_92_3_5"/>
<keyword evidence="5" id="KW-0547">Nucleotide-binding</keyword>
<keyword evidence="7" id="KW-0472">Membrane</keyword>
<dbReference type="GO" id="GO:0005524">
    <property type="term" value="F:ATP binding"/>
    <property type="evidence" value="ECO:0007669"/>
    <property type="project" value="UniProtKB-KW"/>
</dbReference>
<dbReference type="SUPFAM" id="SSF52540">
    <property type="entry name" value="P-loop containing nucleoside triphosphate hydrolases"/>
    <property type="match status" value="2"/>
</dbReference>
<dbReference type="Proteomes" id="UP000001054">
    <property type="component" value="Plasmid pNGR234b"/>
</dbReference>
<evidence type="ECO:0000256" key="3">
    <source>
        <dbReference type="ARBA" id="ARBA00022597"/>
    </source>
</evidence>
<reference evidence="10" key="1">
    <citation type="journal article" date="2004" name="J. Bacteriol.">
        <title>An evolutionary hot spot: the pNGR234b replicon of Rhizobium sp. strain NGR234.</title>
        <authorList>
            <person name="Streit W.R."/>
            <person name="Schmitz R.A."/>
            <person name="Perret X."/>
            <person name="Staehelin C."/>
            <person name="Deakin W.J."/>
            <person name="Raasch C."/>
            <person name="Liesegang H."/>
            <person name="Broughton W.J."/>
        </authorList>
    </citation>
    <scope>NUCLEOTIDE SEQUENCE [LARGE SCALE GENOMIC DNA]</scope>
    <source>
        <strain evidence="10">NBRC 101917 / NGR234</strain>
    </source>
</reference>
<name>C3KP92_SINFN</name>
<dbReference type="Gene3D" id="3.40.50.300">
    <property type="entry name" value="P-loop containing nucleotide triphosphate hydrolases"/>
    <property type="match status" value="2"/>
</dbReference>
<proteinExistence type="inferred from homology"/>
<evidence type="ECO:0000256" key="7">
    <source>
        <dbReference type="ARBA" id="ARBA00023136"/>
    </source>
</evidence>
<keyword evidence="9" id="KW-0614">Plasmid</keyword>
<dbReference type="InterPro" id="IPR003439">
    <property type="entry name" value="ABC_transporter-like_ATP-bd"/>
</dbReference>
<protein>
    <submittedName>
        <fullName evidence="9">Ribose ABC transporter, ATP-binding protein</fullName>
    </submittedName>
</protein>
<geneLocation type="plasmid" evidence="10">
    <name>sym pNGR234b</name>
</geneLocation>
<dbReference type="InterPro" id="IPR027417">
    <property type="entry name" value="P-loop_NTPase"/>
</dbReference>
<evidence type="ECO:0000256" key="4">
    <source>
        <dbReference type="ARBA" id="ARBA00022737"/>
    </source>
</evidence>
<gene>
    <name evidence="9" type="ordered locus">NGR_b04370</name>
</gene>
<dbReference type="OrthoDB" id="39350at2"/>
<feature type="domain" description="ABC transporter" evidence="8">
    <location>
        <begin position="4"/>
        <end position="245"/>
    </location>
</feature>
<keyword evidence="10" id="KW-1185">Reference proteome</keyword>
<dbReference type="PROSITE" id="PS50893">
    <property type="entry name" value="ABC_TRANSPORTER_2"/>
    <property type="match status" value="2"/>
</dbReference>
<evidence type="ECO:0000256" key="2">
    <source>
        <dbReference type="ARBA" id="ARBA00022448"/>
    </source>
</evidence>
<dbReference type="PANTHER" id="PTHR43790:SF9">
    <property type="entry name" value="GALACTOFURANOSE TRANSPORTER ATP-BINDING PROTEIN YTFR"/>
    <property type="match status" value="1"/>
</dbReference>
<keyword evidence="3" id="KW-0762">Sugar transport</keyword>
<dbReference type="PATRIC" id="fig|394.7.peg.884"/>
<accession>C3KP92</accession>
<keyword evidence="2" id="KW-0813">Transport</keyword>
<dbReference type="EMBL" id="CP000874">
    <property type="protein sequence ID" value="ACP21900.1"/>
    <property type="molecule type" value="Genomic_DNA"/>
</dbReference>
<evidence type="ECO:0000256" key="6">
    <source>
        <dbReference type="ARBA" id="ARBA00022840"/>
    </source>
</evidence>
<comment type="similarity">
    <text evidence="1">Belongs to the ABC transporter superfamily.</text>
</comment>
<dbReference type="PROSITE" id="PS00211">
    <property type="entry name" value="ABC_TRANSPORTER_1"/>
    <property type="match status" value="1"/>
</dbReference>
<sequence>MSVLAARHVSKSYPGVRALADVSMELRENEILGLIGQNGSGKSTLLKIFTGVEQPTEGSLLLRGQQTIIRSPLAAAALGIGMVHQEQSLITNLTVAENIFFDKHALGKRYGFYNWRSLNKAAERQLAKLECEIPPDLKVEKLSFPERQLVEFAKVLAVEELIDDQLVILFDEPTSLLSPSEIEGLFRQIRRLKERASIVFVSHRMDEVLEISDRVHVMSNGENVAERTPSETDHKELYHLMVGSRRSEDYFLEERRRPTSAAPPRLETHRLSAPGAFKDVSFAIRQGEILALTGVAGSGAEEFCRALFGLEEGVTGKIIFNGKEHPVDARPSDLIAEGIGYVAAERKLEGVVTGRTIVDNIVLSFGSKLGKGLFIDRDREISSALHWIARLKVKTPNAAEYVERLSGGNQQKVSLAKWLLSENLQLLILDHPTRGLDPGAKADLFEAIRDLSDQGISILFVSETLEETLGMADTIVVMRDGQVSATFSDLFHAKPAPEAIVEAMV</sequence>
<reference evidence="9 10" key="2">
    <citation type="journal article" date="2009" name="Appl. Environ. Microbiol.">
        <title>Rhizobium sp. strain NGR234 possesses a remarkable number of secretion systems.</title>
        <authorList>
            <person name="Schmeisser C."/>
            <person name="Liesegang H."/>
            <person name="Krysciak D."/>
            <person name="Bakkou N."/>
            <person name="Le Quere A."/>
            <person name="Wollherr A."/>
            <person name="Heinemeyer I."/>
            <person name="Morgenstern B."/>
            <person name="Pommerening-Roeser A."/>
            <person name="Flores M."/>
            <person name="Palacios R."/>
            <person name="Brenner S."/>
            <person name="Gottschalk G."/>
            <person name="Schmitz R.A."/>
            <person name="Broughton W.J."/>
            <person name="Perret X."/>
            <person name="Strittmatter A.W."/>
            <person name="Streit W.R."/>
        </authorList>
    </citation>
    <scope>NUCLEOTIDE SEQUENCE [LARGE SCALE GENOMIC DNA]</scope>
    <source>
        <strain evidence="10">NBRC 101917 / NGR234</strain>
    </source>
</reference>
<dbReference type="PANTHER" id="PTHR43790">
    <property type="entry name" value="CARBOHYDRATE TRANSPORT ATP-BINDING PROTEIN MG119-RELATED"/>
    <property type="match status" value="1"/>
</dbReference>
<dbReference type="InterPro" id="IPR050107">
    <property type="entry name" value="ABC_carbohydrate_import_ATPase"/>
</dbReference>
<evidence type="ECO:0000313" key="9">
    <source>
        <dbReference type="EMBL" id="ACP21900.1"/>
    </source>
</evidence>
<organism evidence="9 10">
    <name type="scientific">Sinorhizobium fredii (strain NBRC 101917 / NGR234)</name>
    <dbReference type="NCBI Taxonomy" id="394"/>
    <lineage>
        <taxon>Bacteria</taxon>
        <taxon>Pseudomonadati</taxon>
        <taxon>Pseudomonadota</taxon>
        <taxon>Alphaproteobacteria</taxon>
        <taxon>Hyphomicrobiales</taxon>
        <taxon>Rhizobiaceae</taxon>
        <taxon>Sinorhizobium/Ensifer group</taxon>
        <taxon>Sinorhizobium</taxon>
    </lineage>
</organism>
<keyword evidence="4" id="KW-0677">Repeat</keyword>
<evidence type="ECO:0000256" key="5">
    <source>
        <dbReference type="ARBA" id="ARBA00022741"/>
    </source>
</evidence>
<evidence type="ECO:0000313" key="10">
    <source>
        <dbReference type="Proteomes" id="UP000001054"/>
    </source>
</evidence>